<dbReference type="InterPro" id="IPR039421">
    <property type="entry name" value="Type_1_exporter"/>
</dbReference>
<proteinExistence type="inferred from homology"/>
<dbReference type="InterPro" id="IPR011527">
    <property type="entry name" value="ABC1_TM_dom"/>
</dbReference>
<feature type="transmembrane region" description="Helical" evidence="12">
    <location>
        <begin position="101"/>
        <end position="124"/>
    </location>
</feature>
<feature type="transmembrane region" description="Helical" evidence="12">
    <location>
        <begin position="200"/>
        <end position="220"/>
    </location>
</feature>
<dbReference type="PANTHER" id="PTHR43394:SF11">
    <property type="entry name" value="ATP-BINDING CASSETTE TRANSPORTER"/>
    <property type="match status" value="1"/>
</dbReference>
<dbReference type="PROSITE" id="PS50929">
    <property type="entry name" value="ABC_TM1F"/>
    <property type="match status" value="2"/>
</dbReference>
<dbReference type="InterPro" id="IPR003593">
    <property type="entry name" value="AAA+_ATPase"/>
</dbReference>
<accession>A0A0L1IUX5</accession>
<evidence type="ECO:0000256" key="4">
    <source>
        <dbReference type="ARBA" id="ARBA00022475"/>
    </source>
</evidence>
<feature type="region of interest" description="Disordered" evidence="11">
    <location>
        <begin position="664"/>
        <end position="683"/>
    </location>
</feature>
<keyword evidence="10 12" id="KW-0472">Membrane</keyword>
<feature type="transmembrane region" description="Helical" evidence="12">
    <location>
        <begin position="744"/>
        <end position="764"/>
    </location>
</feature>
<dbReference type="Pfam" id="PF00005">
    <property type="entry name" value="ABC_tran"/>
    <property type="match status" value="2"/>
</dbReference>
<feature type="transmembrane region" description="Helical" evidence="12">
    <location>
        <begin position="174"/>
        <end position="194"/>
    </location>
</feature>
<gene>
    <name evidence="15" type="ORF">ANOM_008722</name>
</gene>
<evidence type="ECO:0000256" key="3">
    <source>
        <dbReference type="ARBA" id="ARBA00022448"/>
    </source>
</evidence>
<dbReference type="PROSITE" id="PS00211">
    <property type="entry name" value="ABC_TRANSPORTER_1"/>
    <property type="match status" value="2"/>
</dbReference>
<keyword evidence="8 15" id="KW-0067">ATP-binding</keyword>
<dbReference type="OrthoDB" id="6500128at2759"/>
<name>A0A0L1IUX5_ASPN3</name>
<evidence type="ECO:0000256" key="12">
    <source>
        <dbReference type="SAM" id="Phobius"/>
    </source>
</evidence>
<dbReference type="Gene3D" id="1.20.1560.10">
    <property type="entry name" value="ABC transporter type 1, transmembrane domain"/>
    <property type="match status" value="1"/>
</dbReference>
<comment type="subcellular location">
    <subcellularLocation>
        <location evidence="1">Cell membrane</location>
        <topology evidence="1">Multi-pass membrane protein</topology>
    </subcellularLocation>
</comment>
<keyword evidence="6" id="KW-0677">Repeat</keyword>
<evidence type="ECO:0000256" key="5">
    <source>
        <dbReference type="ARBA" id="ARBA00022692"/>
    </source>
</evidence>
<keyword evidence="9 12" id="KW-1133">Transmembrane helix</keyword>
<feature type="transmembrane region" description="Helical" evidence="12">
    <location>
        <begin position="277"/>
        <end position="298"/>
    </location>
</feature>
<dbReference type="GO" id="GO:0015421">
    <property type="term" value="F:ABC-type oligopeptide transporter activity"/>
    <property type="evidence" value="ECO:0007669"/>
    <property type="project" value="TreeGrafter"/>
</dbReference>
<dbReference type="PROSITE" id="PS50893">
    <property type="entry name" value="ABC_TRANSPORTER_2"/>
    <property type="match status" value="2"/>
</dbReference>
<dbReference type="SUPFAM" id="SSF90123">
    <property type="entry name" value="ABC transporter transmembrane region"/>
    <property type="match status" value="2"/>
</dbReference>
<feature type="transmembrane region" description="Helical" evidence="12">
    <location>
        <begin position="318"/>
        <end position="337"/>
    </location>
</feature>
<feature type="non-terminal residue" evidence="15">
    <location>
        <position position="1723"/>
    </location>
</feature>
<keyword evidence="4" id="KW-1003">Cell membrane</keyword>
<feature type="compositionally biased region" description="Basic and acidic residues" evidence="11">
    <location>
        <begin position="664"/>
        <end position="678"/>
    </location>
</feature>
<evidence type="ECO:0000256" key="9">
    <source>
        <dbReference type="ARBA" id="ARBA00022989"/>
    </source>
</evidence>
<dbReference type="GO" id="GO:0005886">
    <property type="term" value="C:plasma membrane"/>
    <property type="evidence" value="ECO:0007669"/>
    <property type="project" value="UniProtKB-SubCell"/>
</dbReference>
<dbReference type="InterPro" id="IPR003439">
    <property type="entry name" value="ABC_transporter-like_ATP-bd"/>
</dbReference>
<organism evidence="15 16">
    <name type="scientific">Aspergillus nomiae NRRL (strain ATCC 15546 / NRRL 13137 / CBS 260.88 / M93)</name>
    <dbReference type="NCBI Taxonomy" id="1509407"/>
    <lineage>
        <taxon>Eukaryota</taxon>
        <taxon>Fungi</taxon>
        <taxon>Dikarya</taxon>
        <taxon>Ascomycota</taxon>
        <taxon>Pezizomycotina</taxon>
        <taxon>Eurotiomycetes</taxon>
        <taxon>Eurotiomycetidae</taxon>
        <taxon>Eurotiales</taxon>
        <taxon>Aspergillaceae</taxon>
        <taxon>Aspergillus</taxon>
        <taxon>Aspergillus subgen. Circumdati</taxon>
    </lineage>
</organism>
<evidence type="ECO:0000313" key="16">
    <source>
        <dbReference type="Proteomes" id="UP000037505"/>
    </source>
</evidence>
<feature type="domain" description="ABC transmembrane type-1" evidence="14">
    <location>
        <begin position="705"/>
        <end position="990"/>
    </location>
</feature>
<dbReference type="Pfam" id="PF04426">
    <property type="entry name" value="Bul1_C"/>
    <property type="match status" value="1"/>
</dbReference>
<reference evidence="15 16" key="1">
    <citation type="submission" date="2014-06" db="EMBL/GenBank/DDBJ databases">
        <title>The Genome of the Aflatoxigenic Filamentous Fungus Aspergillus nomius.</title>
        <authorList>
            <person name="Moore M.G."/>
            <person name="Shannon B.M."/>
            <person name="Brian M.M."/>
        </authorList>
    </citation>
    <scope>NUCLEOTIDE SEQUENCE [LARGE SCALE GENOMIC DNA]</scope>
    <source>
        <strain evidence="15 16">NRRL 13137</strain>
    </source>
</reference>
<protein>
    <submittedName>
        <fullName evidence="15">Putative ATP-binding cassette transporter</fullName>
    </submittedName>
</protein>
<dbReference type="STRING" id="1509407.A0A0L1IUX5"/>
<keyword evidence="16" id="KW-1185">Reference proteome</keyword>
<dbReference type="InterPro" id="IPR014752">
    <property type="entry name" value="Arrestin-like_C"/>
</dbReference>
<dbReference type="EMBL" id="JNOM01000278">
    <property type="protein sequence ID" value="KNG83302.1"/>
    <property type="molecule type" value="Genomic_DNA"/>
</dbReference>
<evidence type="ECO:0000256" key="11">
    <source>
        <dbReference type="SAM" id="MobiDB-lite"/>
    </source>
</evidence>
<dbReference type="InterPro" id="IPR017871">
    <property type="entry name" value="ABC_transporter-like_CS"/>
</dbReference>
<evidence type="ECO:0000256" key="10">
    <source>
        <dbReference type="ARBA" id="ARBA00023136"/>
    </source>
</evidence>
<evidence type="ECO:0000256" key="8">
    <source>
        <dbReference type="ARBA" id="ARBA00022840"/>
    </source>
</evidence>
<dbReference type="GO" id="GO:0090374">
    <property type="term" value="P:oligopeptide export from mitochondrion"/>
    <property type="evidence" value="ECO:0007669"/>
    <property type="project" value="TreeGrafter"/>
</dbReference>
<evidence type="ECO:0000256" key="6">
    <source>
        <dbReference type="ARBA" id="ARBA00022737"/>
    </source>
</evidence>
<dbReference type="SUPFAM" id="SSF52540">
    <property type="entry name" value="P-loop containing nucleoside triphosphate hydrolases"/>
    <property type="match status" value="2"/>
</dbReference>
<feature type="transmembrane region" description="Helical" evidence="12">
    <location>
        <begin position="48"/>
        <end position="81"/>
    </location>
</feature>
<feature type="transmembrane region" description="Helical" evidence="12">
    <location>
        <begin position="923"/>
        <end position="948"/>
    </location>
</feature>
<dbReference type="CDD" id="cd18578">
    <property type="entry name" value="ABC_6TM_Pgp_ABCB1_D2_like"/>
    <property type="match status" value="1"/>
</dbReference>
<dbReference type="Proteomes" id="UP000037505">
    <property type="component" value="Unassembled WGS sequence"/>
</dbReference>
<evidence type="ECO:0000259" key="13">
    <source>
        <dbReference type="PROSITE" id="PS50893"/>
    </source>
</evidence>
<sequence length="1723" mass="187367">MSDEEILLGEIPPISSTPCAADIIECQVRIDPSTANLFSIYRYANAPLICALLVSASCAVVAGAAMPLVTIVFGALASEFINGDENAPEDVRDRVQHLTLLLVYIAIGSFVSTMISTWGLNVVGEQITRRLQQKYFSSVLQQNMAYFDVVGTGELTSRIDQDMKLIQTGISQKMGNIISGVSGFVVAIICAFIQNRRFASIMISQPIAMILLVGLMGSWLSATQQRGLSHSVKLDNLAQEVLSAMRSVIAYRSQERYARKYHDTLLQPAALDFRERLIFGVIVAGSFTILHWANGLGFWQADRLFRQGLCTVSEALSILYATVVAGGMLCQALPYVVDVTRASKAASRVISVIERVSPINPMAVAGRIYGPVRGEIWFDNVAFAYPSQPERTVLREISFTVPAGHTVALVGPSGSGKSTVFALLARLYNPTGGEIMLDNEPVDALNVSWLRSQIGYVSQDVTLFRASILDNIAHGLPKTTIEVYLPGSIDFYQVSSLIQEQALNQSAVRELVVQAAKTAHIHSFITSLPNGYDTIIGVNGSGLSGGQRQRLAIARAIVSQPSILLLDEATAALDSQSEKDIQEALNSAAYGRTTMIIAHRLSTIQDADMIIVMKDGQILNQGKHWELMSTSEMYRELVEHQALRQSDEVRELLSSTDCLKTRSSEISVKDDTPKKTEDGPWSISSPKSSIGQVWHLNKPELPYVVAGIIFSALAGMTYPIQAIFFGNGIISIISPGASTGGHDVYFWARLYLIHGIVVFLLYCVRGYCFAVSASQLHLRARSHLFKALLLKNLVFFEDKGHSTGNMVSFLSSGTPKITGVSGTSLGLVAESIVMLATGIIVGCIFGWKLGVAAMATVPLIAMSSFLQYYIEAQVQKHVKRDTDSVAIAHEAFSAIKTVTILGLQTSVLESFQKASRRDRQHGYWVISAGLHGCTTSLRILSIAFVFWYGGTRLIAPGEYTIQQFFICFAATVWGSQSAATLFAHAPDIAGAHAAAARLTELMRPDGPPAILPPKDPKQGYSSALVPNTTENLALQHINFRYPTRQSQLTLDDVTFSAPAGSFIALVGATGSGKSSVISLIERFYAAESGQITLNQAPIERYDLNNYRGYLALVDQNPCLVGEDLRECLQSDERVVSDEKIMAALKSVGLADFVLSLPEGLSSPVMANGSTLSGGQRQRIAIAKALLWDPKILLLDEATSALDSASEALVQEALQRAMKGRTVISIAHRLKTIVDADEILVLDHGCIIERGRHEELMKLGGQYWQMAKLQQLNGDVGGISCIPDSPSRLSLQTTTYYRGLVVLTFIGGRNTIMAKIPAVLRSYAPSTGSSSSKISVSIHIAGAEDGRPVVFTALDKIEGVVTITVAEKTAFEDIKITLEGISRVVTWGGINGPPLIGTRHTFMKLHSPIEQGSYQPASILEPGWCYKFPFTFIVPENLPLTACDHKADDGGLQNTHTRLPPSMCKETDTECFSIKYIVRVVIPKPFCGKESPKKSLANVVQPVKILPSGTFGSSSDIAINALKSRRVVRIRRGWRGKCSGHLTILTSPTEPIRLPFRRIDAVDQVNTSIKLDLRFTAVGTQPPPRLRKAYPKLNSVTSFHAGLQERYPSFTEDKSTDLARGNHVQSLTLPTIDIASTQWAKIQSPSTSISSSQPSYQSISTNEEASYAASIVVPISIPKNEDLVPSFHSCFISRIYILELLISYCTEKAAGGRAAKIEVPVEIS</sequence>
<evidence type="ECO:0000256" key="7">
    <source>
        <dbReference type="ARBA" id="ARBA00022741"/>
    </source>
</evidence>
<dbReference type="PANTHER" id="PTHR43394">
    <property type="entry name" value="ATP-DEPENDENT PERMEASE MDL1, MITOCHONDRIAL"/>
    <property type="match status" value="1"/>
</dbReference>
<dbReference type="GeneID" id="26810526"/>
<comment type="similarity">
    <text evidence="2">Belongs to the ABC transporter superfamily. ABCB family. Multidrug resistance exporter (TC 3.A.1.201) subfamily.</text>
</comment>
<dbReference type="FunFam" id="3.40.50.300:FF:000221">
    <property type="entry name" value="Multidrug ABC transporter ATP-binding protein"/>
    <property type="match status" value="1"/>
</dbReference>
<keyword evidence="7" id="KW-0547">Nucleotide-binding</keyword>
<dbReference type="Gene3D" id="2.60.40.640">
    <property type="match status" value="1"/>
</dbReference>
<dbReference type="InterPro" id="IPR036640">
    <property type="entry name" value="ABC1_TM_sf"/>
</dbReference>
<evidence type="ECO:0000259" key="14">
    <source>
        <dbReference type="PROSITE" id="PS50929"/>
    </source>
</evidence>
<feature type="transmembrane region" description="Helical" evidence="12">
    <location>
        <begin position="825"/>
        <end position="847"/>
    </location>
</feature>
<dbReference type="CDD" id="cd18577">
    <property type="entry name" value="ABC_6TM_Pgp_ABCB1_D1_like"/>
    <property type="match status" value="1"/>
</dbReference>
<feature type="transmembrane region" description="Helical" evidence="12">
    <location>
        <begin position="853"/>
        <end position="870"/>
    </location>
</feature>
<dbReference type="Gene3D" id="3.40.50.300">
    <property type="entry name" value="P-loop containing nucleotide triphosphate hydrolases"/>
    <property type="match status" value="2"/>
</dbReference>
<dbReference type="Pfam" id="PF00664">
    <property type="entry name" value="ABC_membrane"/>
    <property type="match status" value="2"/>
</dbReference>
<keyword evidence="3" id="KW-0813">Transport</keyword>
<comment type="caution">
    <text evidence="15">The sequence shown here is derived from an EMBL/GenBank/DDBJ whole genome shotgun (WGS) entry which is preliminary data.</text>
</comment>
<evidence type="ECO:0000313" key="15">
    <source>
        <dbReference type="EMBL" id="KNG83302.1"/>
    </source>
</evidence>
<feature type="domain" description="ABC transporter" evidence="13">
    <location>
        <begin position="1032"/>
        <end position="1268"/>
    </location>
</feature>
<dbReference type="GO" id="GO:0005743">
    <property type="term" value="C:mitochondrial inner membrane"/>
    <property type="evidence" value="ECO:0007669"/>
    <property type="project" value="TreeGrafter"/>
</dbReference>
<keyword evidence="5 12" id="KW-0812">Transmembrane</keyword>
<dbReference type="RefSeq" id="XP_015404225.1">
    <property type="nucleotide sequence ID" value="XM_015553978.1"/>
</dbReference>
<dbReference type="SMART" id="SM00382">
    <property type="entry name" value="AAA"/>
    <property type="match status" value="2"/>
</dbReference>
<dbReference type="GO" id="GO:0005524">
    <property type="term" value="F:ATP binding"/>
    <property type="evidence" value="ECO:0007669"/>
    <property type="project" value="UniProtKB-KW"/>
</dbReference>
<evidence type="ECO:0000256" key="1">
    <source>
        <dbReference type="ARBA" id="ARBA00004651"/>
    </source>
</evidence>
<dbReference type="GO" id="GO:0016887">
    <property type="term" value="F:ATP hydrolysis activity"/>
    <property type="evidence" value="ECO:0007669"/>
    <property type="project" value="InterPro"/>
</dbReference>
<dbReference type="FunFam" id="3.40.50.300:FF:000913">
    <property type="entry name" value="ABC multidrug transporter SitT"/>
    <property type="match status" value="1"/>
</dbReference>
<feature type="transmembrane region" description="Helical" evidence="12">
    <location>
        <begin position="701"/>
        <end position="724"/>
    </location>
</feature>
<dbReference type="InterPro" id="IPR022794">
    <property type="entry name" value="Bul1_C"/>
</dbReference>
<evidence type="ECO:0000256" key="2">
    <source>
        <dbReference type="ARBA" id="ARBA00007577"/>
    </source>
</evidence>
<feature type="domain" description="ABC transporter" evidence="13">
    <location>
        <begin position="376"/>
        <end position="640"/>
    </location>
</feature>
<feature type="domain" description="ABC transmembrane type-1" evidence="14">
    <location>
        <begin position="53"/>
        <end position="341"/>
    </location>
</feature>
<dbReference type="InterPro" id="IPR027417">
    <property type="entry name" value="P-loop_NTPase"/>
</dbReference>